<dbReference type="EMBL" id="DWYZ01000225">
    <property type="protein sequence ID" value="HJB29537.1"/>
    <property type="molecule type" value="Genomic_DNA"/>
</dbReference>
<protein>
    <submittedName>
        <fullName evidence="1">Uncharacterized protein</fullName>
    </submittedName>
</protein>
<reference evidence="1" key="1">
    <citation type="journal article" date="2021" name="PeerJ">
        <title>Extensive microbial diversity within the chicken gut microbiome revealed by metagenomics and culture.</title>
        <authorList>
            <person name="Gilroy R."/>
            <person name="Ravi A."/>
            <person name="Getino M."/>
            <person name="Pursley I."/>
            <person name="Horton D.L."/>
            <person name="Alikhan N.F."/>
            <person name="Baker D."/>
            <person name="Gharbi K."/>
            <person name="Hall N."/>
            <person name="Watson M."/>
            <person name="Adriaenssens E.M."/>
            <person name="Foster-Nyarko E."/>
            <person name="Jarju S."/>
            <person name="Secka A."/>
            <person name="Antonio M."/>
            <person name="Oren A."/>
            <person name="Chaudhuri R.R."/>
            <person name="La Ragione R."/>
            <person name="Hildebrand F."/>
            <person name="Pallen M.J."/>
        </authorList>
    </citation>
    <scope>NUCLEOTIDE SEQUENCE</scope>
    <source>
        <strain evidence="1">ChiSjej1B19-5720</strain>
    </source>
</reference>
<proteinExistence type="predicted"/>
<organism evidence="1 2">
    <name type="scientific">Candidatus Blautia faecavium</name>
    <dbReference type="NCBI Taxonomy" id="2838487"/>
    <lineage>
        <taxon>Bacteria</taxon>
        <taxon>Bacillati</taxon>
        <taxon>Bacillota</taxon>
        <taxon>Clostridia</taxon>
        <taxon>Lachnospirales</taxon>
        <taxon>Lachnospiraceae</taxon>
        <taxon>Blautia</taxon>
    </lineage>
</organism>
<accession>A0A9D2LU77</accession>
<name>A0A9D2LU77_9FIRM</name>
<gene>
    <name evidence="1" type="ORF">IAA06_12215</name>
</gene>
<reference evidence="1" key="2">
    <citation type="submission" date="2021-04" db="EMBL/GenBank/DDBJ databases">
        <authorList>
            <person name="Gilroy R."/>
        </authorList>
    </citation>
    <scope>NUCLEOTIDE SEQUENCE</scope>
    <source>
        <strain evidence="1">ChiSjej1B19-5720</strain>
    </source>
</reference>
<comment type="caution">
    <text evidence="1">The sequence shown here is derived from an EMBL/GenBank/DDBJ whole genome shotgun (WGS) entry which is preliminary data.</text>
</comment>
<evidence type="ECO:0000313" key="1">
    <source>
        <dbReference type="EMBL" id="HJB29537.1"/>
    </source>
</evidence>
<evidence type="ECO:0000313" key="2">
    <source>
        <dbReference type="Proteomes" id="UP000823842"/>
    </source>
</evidence>
<dbReference type="AlphaFoldDB" id="A0A9D2LU77"/>
<dbReference type="Proteomes" id="UP000823842">
    <property type="component" value="Unassembled WGS sequence"/>
</dbReference>
<sequence length="98" mass="11296">MEDLFENITTAAYETWMENNFPKKHIPEQKMTDVIHGIADRFKISGHDYLDLESQITSLVSDREECSFKDGFRLGADLMTGKISMAERQDFSNRTDEG</sequence>